<evidence type="ECO:0000313" key="2">
    <source>
        <dbReference type="Proteomes" id="UP000270924"/>
    </source>
</evidence>
<dbReference type="SUPFAM" id="SSF117281">
    <property type="entry name" value="Kelch motif"/>
    <property type="match status" value="1"/>
</dbReference>
<dbReference type="Gene3D" id="2.120.10.80">
    <property type="entry name" value="Kelch-type beta propeller"/>
    <property type="match status" value="2"/>
</dbReference>
<dbReference type="PANTHER" id="PTHR46432:SF1">
    <property type="entry name" value="F-BOX ONLY PROTEIN 42"/>
    <property type="match status" value="1"/>
</dbReference>
<dbReference type="InParanoid" id="A0A3P7DY47"/>
<dbReference type="EMBL" id="UYWW01000412">
    <property type="protein sequence ID" value="VDM08399.1"/>
    <property type="molecule type" value="Genomic_DNA"/>
</dbReference>
<dbReference type="PANTHER" id="PTHR46432">
    <property type="entry name" value="F-BOX ONLY PROTEIN 42"/>
    <property type="match status" value="1"/>
</dbReference>
<dbReference type="GO" id="GO:1990756">
    <property type="term" value="F:ubiquitin-like ligase-substrate adaptor activity"/>
    <property type="evidence" value="ECO:0007669"/>
    <property type="project" value="TreeGrafter"/>
</dbReference>
<evidence type="ECO:0000313" key="1">
    <source>
        <dbReference type="EMBL" id="VDM08399.1"/>
    </source>
</evidence>
<dbReference type="OrthoDB" id="9973021at2759"/>
<dbReference type="Proteomes" id="UP000270924">
    <property type="component" value="Unassembled WGS sequence"/>
</dbReference>
<dbReference type="SUPFAM" id="SSF50965">
    <property type="entry name" value="Galactose oxidase, central domain"/>
    <property type="match status" value="1"/>
</dbReference>
<dbReference type="Pfam" id="PF13415">
    <property type="entry name" value="Beta-prop_FBX42"/>
    <property type="match status" value="1"/>
</dbReference>
<dbReference type="AlphaFoldDB" id="A0A3P7DY47"/>
<dbReference type="InterPro" id="IPR052821">
    <property type="entry name" value="F-box_only_SRC"/>
</dbReference>
<dbReference type="InterPro" id="IPR015915">
    <property type="entry name" value="Kelch-typ_b-propeller"/>
</dbReference>
<proteinExistence type="predicted"/>
<reference evidence="1 2" key="1">
    <citation type="submission" date="2018-11" db="EMBL/GenBank/DDBJ databases">
        <authorList>
            <consortium name="Pathogen Informatics"/>
        </authorList>
    </citation>
    <scope>NUCLEOTIDE SEQUENCE [LARGE SCALE GENOMIC DNA]</scope>
</reference>
<organism evidence="1 2">
    <name type="scientific">Wuchereria bancrofti</name>
    <dbReference type="NCBI Taxonomy" id="6293"/>
    <lineage>
        <taxon>Eukaryota</taxon>
        <taxon>Metazoa</taxon>
        <taxon>Ecdysozoa</taxon>
        <taxon>Nematoda</taxon>
        <taxon>Chromadorea</taxon>
        <taxon>Rhabditida</taxon>
        <taxon>Spirurina</taxon>
        <taxon>Spiruromorpha</taxon>
        <taxon>Filarioidea</taxon>
        <taxon>Onchocercidae</taxon>
        <taxon>Wuchereria</taxon>
    </lineage>
</organism>
<evidence type="ECO:0008006" key="3">
    <source>
        <dbReference type="Google" id="ProtNLM"/>
    </source>
</evidence>
<dbReference type="GO" id="GO:0019005">
    <property type="term" value="C:SCF ubiquitin ligase complex"/>
    <property type="evidence" value="ECO:0007669"/>
    <property type="project" value="TreeGrafter"/>
</dbReference>
<gene>
    <name evidence="1" type="ORF">WBA_LOCUS1785</name>
</gene>
<keyword evidence="2" id="KW-1185">Reference proteome</keyword>
<name>A0A3P7DY47_WUCBA</name>
<accession>A0A3P7DY47</accession>
<sequence>MKKSFLRCNQLIWNDVCRDIISAAPCSSYFSSFANGCNCQAMYQLYFFVLKESFDVIFEIVMYLISRELHVAENEGDGPIAKRCSHSGCYHDGTKKVYIFGGCTDNYTAFNDLWSFDLRSHHWCREFIKCAPFPRPKAMSIFVPYKEYLILHGGFAKSSPNPIHQAANFFSEIHMYDTMTNEWIEVETEPPPPVIASHCACVVGDSLIIFGGSQNSRATNTVYVLDITTKIWHIPSFIENHKDESCGKSDATSGERFLLKNPQPNPRYGSSCVVIDKSHLLVIGGCGGPNCIYNDAWLLTFDLTLQTAWEWKQINASSNLCFLISPSQLWCHPACPIGRNLACISYARKNNRYGTISLNSCPAPLEVTSRNPIQLPPRSMNNVTLQPSNTRYRDNMDHTLNEKLNFSSCQPSFSSLHAKNNLKYINGASGAVLGKNWYHKRRLGNACVYILDTTRVLEDCTVTWRQQEIDLKAPDDTMLYSLCAGRGELIMFGGMHSDMQGDNPHPFTHTINNDIYILSPARLV</sequence>
<dbReference type="InterPro" id="IPR011043">
    <property type="entry name" value="Gal_Oxase/kelch_b-propeller"/>
</dbReference>
<protein>
    <recommendedName>
        <fullName evidence="3">Kelch domain-containing protein family protein</fullName>
    </recommendedName>
</protein>